<dbReference type="PANTHER" id="PTHR12770">
    <property type="entry name" value="RUS1 FAMILY PROTEIN C16ORF58"/>
    <property type="match status" value="1"/>
</dbReference>
<keyword evidence="10" id="KW-1185">Reference proteome</keyword>
<evidence type="ECO:0000256" key="1">
    <source>
        <dbReference type="ARBA" id="ARBA00004370"/>
    </source>
</evidence>
<evidence type="ECO:0000313" key="9">
    <source>
        <dbReference type="EMBL" id="OJT02258.1"/>
    </source>
</evidence>
<dbReference type="InterPro" id="IPR055412">
    <property type="entry name" value="UVB_sens_C"/>
</dbReference>
<feature type="domain" description="Root UVB sensitive protein C-terminal" evidence="8">
    <location>
        <begin position="402"/>
        <end position="511"/>
    </location>
</feature>
<dbReference type="Pfam" id="PF24160">
    <property type="entry name" value="UVB_sens_C"/>
    <property type="match status" value="1"/>
</dbReference>
<dbReference type="EMBL" id="MNAD01001690">
    <property type="protein sequence ID" value="OJT02258.1"/>
    <property type="molecule type" value="Genomic_DNA"/>
</dbReference>
<keyword evidence="3 6" id="KW-0812">Transmembrane</keyword>
<evidence type="ECO:0000259" key="8">
    <source>
        <dbReference type="Pfam" id="PF24160"/>
    </source>
</evidence>
<dbReference type="InterPro" id="IPR006968">
    <property type="entry name" value="RUS_fam"/>
</dbReference>
<name>A0A1M2V3T9_TRAPU</name>
<organism evidence="9 10">
    <name type="scientific">Trametes pubescens</name>
    <name type="common">White-rot fungus</name>
    <dbReference type="NCBI Taxonomy" id="154538"/>
    <lineage>
        <taxon>Eukaryota</taxon>
        <taxon>Fungi</taxon>
        <taxon>Dikarya</taxon>
        <taxon>Basidiomycota</taxon>
        <taxon>Agaricomycotina</taxon>
        <taxon>Agaricomycetes</taxon>
        <taxon>Polyporales</taxon>
        <taxon>Polyporaceae</taxon>
        <taxon>Trametes</taxon>
    </lineage>
</organism>
<gene>
    <name evidence="9" type="ORF">TRAPUB_7239</name>
</gene>
<dbReference type="AlphaFoldDB" id="A0A1M2V3T9"/>
<dbReference type="PANTHER" id="PTHR12770:SF31">
    <property type="entry name" value="RUS FAMILY MEMBER 1"/>
    <property type="match status" value="1"/>
</dbReference>
<feature type="transmembrane region" description="Helical" evidence="6">
    <location>
        <begin position="299"/>
        <end position="319"/>
    </location>
</feature>
<comment type="similarity">
    <text evidence="2">Belongs to the RUS1 family.</text>
</comment>
<dbReference type="Pfam" id="PF04884">
    <property type="entry name" value="UVB_sens_prot"/>
    <property type="match status" value="1"/>
</dbReference>
<proteinExistence type="inferred from homology"/>
<evidence type="ECO:0000256" key="6">
    <source>
        <dbReference type="SAM" id="Phobius"/>
    </source>
</evidence>
<evidence type="ECO:0000313" key="10">
    <source>
        <dbReference type="Proteomes" id="UP000184267"/>
    </source>
</evidence>
<evidence type="ECO:0000256" key="3">
    <source>
        <dbReference type="ARBA" id="ARBA00022692"/>
    </source>
</evidence>
<feature type="domain" description="Protein root UVB sensitive/RUS" evidence="7">
    <location>
        <begin position="108"/>
        <end position="342"/>
    </location>
</feature>
<dbReference type="OMA" id="VAVQWII"/>
<reference evidence="9 10" key="1">
    <citation type="submission" date="2016-10" db="EMBL/GenBank/DDBJ databases">
        <title>Genome sequence of the basidiomycete white-rot fungus Trametes pubescens.</title>
        <authorList>
            <person name="Makela M.R."/>
            <person name="Granchi Z."/>
            <person name="Peng M."/>
            <person name="De Vries R.P."/>
            <person name="Grigoriev I."/>
            <person name="Riley R."/>
            <person name="Hilden K."/>
        </authorList>
    </citation>
    <scope>NUCLEOTIDE SEQUENCE [LARGE SCALE GENOMIC DNA]</scope>
    <source>
        <strain evidence="9 10">FBCC735</strain>
    </source>
</reference>
<dbReference type="GO" id="GO:0016020">
    <property type="term" value="C:membrane"/>
    <property type="evidence" value="ECO:0007669"/>
    <property type="project" value="UniProtKB-SubCell"/>
</dbReference>
<comment type="caution">
    <text evidence="9">The sequence shown here is derived from an EMBL/GenBank/DDBJ whole genome shotgun (WGS) entry which is preliminary data.</text>
</comment>
<protein>
    <submittedName>
        <fullName evidence="9">Protein root UVB sensitive 6</fullName>
    </submittedName>
</protein>
<evidence type="ECO:0000259" key="7">
    <source>
        <dbReference type="Pfam" id="PF04884"/>
    </source>
</evidence>
<evidence type="ECO:0000256" key="2">
    <source>
        <dbReference type="ARBA" id="ARBA00007558"/>
    </source>
</evidence>
<dbReference type="OrthoDB" id="19606at2759"/>
<dbReference type="Proteomes" id="UP000184267">
    <property type="component" value="Unassembled WGS sequence"/>
</dbReference>
<keyword evidence="5 6" id="KW-0472">Membrane</keyword>
<dbReference type="InterPro" id="IPR054549">
    <property type="entry name" value="UVB_sens_RUS_dom"/>
</dbReference>
<comment type="subcellular location">
    <subcellularLocation>
        <location evidence="1">Membrane</location>
    </subcellularLocation>
</comment>
<keyword evidence="4 6" id="KW-1133">Transmembrane helix</keyword>
<accession>A0A1M2V3T9</accession>
<evidence type="ECO:0000256" key="4">
    <source>
        <dbReference type="ARBA" id="ARBA00022989"/>
    </source>
</evidence>
<evidence type="ECO:0000256" key="5">
    <source>
        <dbReference type="ARBA" id="ARBA00023136"/>
    </source>
</evidence>
<sequence length="516" mass="56960">MRRHLCTQLLPRLRTRGCTPQLLAPYTSFRASLRFQSSNAPSRTAQGADDLKSRFVAIERVGGRECHISWSEEEGSSGVRKEWRDIAAVDPEDGKIAAPTNSLVGQISSWFGQMVLPTNYPHSVHRSYLPFHILQFFESTVATITSVLCNQALLTSVGVSAEGSVFGAVAVQWIIKDGAGEVAKLFFIRRFSPYFDSHPKTFTLFGEVMGCLGSGLQIATLLIAPSPGNFLLCAAGGNIFKIVGNAIWFTTHIKFMRYFSEQGNTGDVAAKDESQSSIAQLVGYASGISLLAVSHTAPYLYAIFAFAVPVHLAMTAYMMRVATFELLTLPRVSCLAQEYVTRGQVPSLGELDAAHRTGLFGEFYKDKADRWLTLAPRVGDVLDAGTELERVRWQICAGVFEDDRYLLFPRGRNVSVFFHPDAANDDMLCAIYHAALVRDALIKREASSMDVPPAEGHSEPMDTDSQAALKLILADTGARAERDFEAFREALEAREWRTDELCYADHGHRVTWAHDG</sequence>